<name>A0A4Q9KM02_PROTD</name>
<evidence type="ECO:0000256" key="1">
    <source>
        <dbReference type="SAM" id="MobiDB-lite"/>
    </source>
</evidence>
<feature type="region of interest" description="Disordered" evidence="1">
    <location>
        <begin position="1"/>
        <end position="29"/>
    </location>
</feature>
<dbReference type="AlphaFoldDB" id="A0A4Q9KM02"/>
<feature type="compositionally biased region" description="Basic and acidic residues" evidence="1">
    <location>
        <begin position="87"/>
        <end position="97"/>
    </location>
</feature>
<comment type="caution">
    <text evidence="2">The sequence shown here is derived from an EMBL/GenBank/DDBJ whole genome shotgun (WGS) entry which is preliminary data.</text>
</comment>
<dbReference type="Proteomes" id="UP000291933">
    <property type="component" value="Unassembled WGS sequence"/>
</dbReference>
<feature type="compositionally biased region" description="Basic residues" evidence="1">
    <location>
        <begin position="145"/>
        <end position="156"/>
    </location>
</feature>
<evidence type="ECO:0000313" key="2">
    <source>
        <dbReference type="EMBL" id="TBT95513.1"/>
    </source>
</evidence>
<evidence type="ECO:0000313" key="3">
    <source>
        <dbReference type="Proteomes" id="UP000291933"/>
    </source>
</evidence>
<organism evidence="2 3">
    <name type="scientific">Propioniciclava tarda</name>
    <dbReference type="NCBI Taxonomy" id="433330"/>
    <lineage>
        <taxon>Bacteria</taxon>
        <taxon>Bacillati</taxon>
        <taxon>Actinomycetota</taxon>
        <taxon>Actinomycetes</taxon>
        <taxon>Propionibacteriales</taxon>
        <taxon>Propionibacteriaceae</taxon>
        <taxon>Propioniciclava</taxon>
    </lineage>
</organism>
<feature type="compositionally biased region" description="Low complexity" evidence="1">
    <location>
        <begin position="10"/>
        <end position="29"/>
    </location>
</feature>
<dbReference type="RefSeq" id="WP_131171506.1">
    <property type="nucleotide sequence ID" value="NZ_FXTL01000004.1"/>
</dbReference>
<gene>
    <name evidence="2" type="ORF">ET996_05305</name>
</gene>
<sequence>MTQLPRRAVSASPASPESPQSPESPGTQILPARALLAPPPNVIDRTPSRAFVERQVPPATGPVGFADLASGVQASPRRAASEASGGEGRHVPRRADPSDYVVEDSALLTTPIPEPPVLPRSASSADGVVRSGISPDQQGRDAKRWLPRPLRHERRP</sequence>
<protein>
    <submittedName>
        <fullName evidence="2">Uncharacterized protein</fullName>
    </submittedName>
</protein>
<accession>A0A4Q9KM02</accession>
<feature type="region of interest" description="Disordered" evidence="1">
    <location>
        <begin position="55"/>
        <end position="156"/>
    </location>
</feature>
<reference evidence="2 3" key="1">
    <citation type="submission" date="2019-01" db="EMBL/GenBank/DDBJ databases">
        <title>Lactibacter flavus gen. nov., sp. nov., a novel bacterium of the family Propionibacteriaceae isolated from raw milk and dairy products.</title>
        <authorList>
            <person name="Huptas C."/>
            <person name="Wenning M."/>
            <person name="Breitenwieser F."/>
            <person name="Doll E."/>
            <person name="Von Neubeck M."/>
            <person name="Busse H.-J."/>
            <person name="Scherer S."/>
        </authorList>
    </citation>
    <scope>NUCLEOTIDE SEQUENCE [LARGE SCALE GENOMIC DNA]</scope>
    <source>
        <strain evidence="2 3">DSM 22130</strain>
    </source>
</reference>
<keyword evidence="3" id="KW-1185">Reference proteome</keyword>
<proteinExistence type="predicted"/>
<dbReference type="EMBL" id="SDMR01000004">
    <property type="protein sequence ID" value="TBT95513.1"/>
    <property type="molecule type" value="Genomic_DNA"/>
</dbReference>